<reference evidence="6" key="1">
    <citation type="journal article" date="2022" name="Int. J. Syst. Evol. Microbiol.">
        <title>Anaeromyxobacter oryzae sp. nov., Anaeromyxobacter diazotrophicus sp. nov. and Anaeromyxobacter paludicola sp. nov., isolated from paddy soils.</title>
        <authorList>
            <person name="Itoh H."/>
            <person name="Xu Z."/>
            <person name="Mise K."/>
            <person name="Masuda Y."/>
            <person name="Ushijima N."/>
            <person name="Hayakawa C."/>
            <person name="Shiratori Y."/>
            <person name="Senoo K."/>
        </authorList>
    </citation>
    <scope>NUCLEOTIDE SEQUENCE [LARGE SCALE GENOMIC DNA]</scope>
    <source>
        <strain evidence="6">Red232</strain>
    </source>
</reference>
<sequence>MPSTNPPSVFAADALLRRWSAQVAPHAVHLITPVPSRTSLAKLAVPGEVRAFVARYEPRIEGGGVYSHQAQVLEALGSHRRNVVLTTATGSGKSLAFWAWAFDLLRRDPRATVIACFPTQALLWGQADRLRRSSATESLVIRSEQPFAGEIAVGETRVPWTVWYGTQNCEDMKAHEKSESFENARIRLCTLDKAHWSLMRSQHEYFLRNIAGVIVDEGHVWQGVSGAHVRRMFDRLRVALDVLQAGYPSFFVASATLPDPGRFATLLTGATGFLAIDDGTAPRHELVAASEVPARLGAAPGLEGLHRFVLMVRASSDSLRSRDLLSNVELVGREAAALCFVQNKFEGHRLTADLVRDVRERRAVAYDADMSARDRRAVEREFQRGEKGVTYVATSALEVGVDLPALDLVVMDELPARRADLLQRLGRVGRAAERPGLGVLILGGGPADLRLLDEPATLIASSSRPLGIPLHLDSLRLKAMKACFGEHERRARSASIRGRLTASLERHFGEGIGESALDQRIADELSGLVELDDGAWVYKGFRTSASQGKIPLVLEASGKEVARIQDIAVFRDAHPEAVYLGHKGERFRILRYEGEFQVGEWRHPDSPVVLGKFMHQLRAVIVEQISERVATRGCWEDRFDLHTPKDLPPSGIAPATGALEYGIWDFLRHFDGYNEIELATGRTKRVKLADVSKRFKEAVQRGASFPFLHDFTYRTLGWQWHLARVLPEVEVRTRAAPMLSRLLHAWFCDAVECAPGDLEVELDPLEPALRVVDTTPGGNGLSAALLDDRIAAALAAARRAVAAESARGAEAFSKWITGELGVDPEASPKEIDDALQRLESPWRSERPRASTG</sequence>
<dbReference type="InterPro" id="IPR014001">
    <property type="entry name" value="Helicase_ATP-bd"/>
</dbReference>
<dbReference type="PANTHER" id="PTHR47957:SF3">
    <property type="entry name" value="ATP-DEPENDENT HELICASE HRQ1"/>
    <property type="match status" value="1"/>
</dbReference>
<dbReference type="Proteomes" id="UP001162891">
    <property type="component" value="Chromosome"/>
</dbReference>
<protein>
    <recommendedName>
        <fullName evidence="4">Helicase C-terminal domain-containing protein</fullName>
    </recommendedName>
</protein>
<feature type="domain" description="Helicase C-terminal" evidence="4">
    <location>
        <begin position="320"/>
        <end position="476"/>
    </location>
</feature>
<dbReference type="SMART" id="SM00487">
    <property type="entry name" value="DEXDc"/>
    <property type="match status" value="1"/>
</dbReference>
<dbReference type="InterPro" id="IPR001650">
    <property type="entry name" value="Helicase_C-like"/>
</dbReference>
<name>A0ABM7WTK6_9BACT</name>
<evidence type="ECO:0000256" key="2">
    <source>
        <dbReference type="ARBA" id="ARBA00022840"/>
    </source>
</evidence>
<evidence type="ECO:0000256" key="1">
    <source>
        <dbReference type="ARBA" id="ARBA00022741"/>
    </source>
</evidence>
<keyword evidence="2" id="KW-0067">ATP-binding</keyword>
<dbReference type="InterPro" id="IPR027417">
    <property type="entry name" value="P-loop_NTPase"/>
</dbReference>
<dbReference type="Pfam" id="PF00270">
    <property type="entry name" value="DEAD"/>
    <property type="match status" value="1"/>
</dbReference>
<dbReference type="InterPro" id="IPR011545">
    <property type="entry name" value="DEAD/DEAH_box_helicase_dom"/>
</dbReference>
<evidence type="ECO:0000313" key="5">
    <source>
        <dbReference type="EMBL" id="BDG02815.1"/>
    </source>
</evidence>
<keyword evidence="6" id="KW-1185">Reference proteome</keyword>
<organism evidence="5 6">
    <name type="scientific">Anaeromyxobacter oryzae</name>
    <dbReference type="NCBI Taxonomy" id="2918170"/>
    <lineage>
        <taxon>Bacteria</taxon>
        <taxon>Pseudomonadati</taxon>
        <taxon>Myxococcota</taxon>
        <taxon>Myxococcia</taxon>
        <taxon>Myxococcales</taxon>
        <taxon>Cystobacterineae</taxon>
        <taxon>Anaeromyxobacteraceae</taxon>
        <taxon>Anaeromyxobacter</taxon>
    </lineage>
</organism>
<evidence type="ECO:0000259" key="4">
    <source>
        <dbReference type="PROSITE" id="PS51194"/>
    </source>
</evidence>
<dbReference type="RefSeq" id="WP_248360502.1">
    <property type="nucleotide sequence ID" value="NZ_AP025591.1"/>
</dbReference>
<dbReference type="EMBL" id="AP025591">
    <property type="protein sequence ID" value="BDG02815.1"/>
    <property type="molecule type" value="Genomic_DNA"/>
</dbReference>
<dbReference type="SMART" id="SM00490">
    <property type="entry name" value="HELICc"/>
    <property type="match status" value="1"/>
</dbReference>
<dbReference type="Pfam" id="PF00271">
    <property type="entry name" value="Helicase_C"/>
    <property type="match status" value="1"/>
</dbReference>
<accession>A0ABM7WTK6</accession>
<evidence type="ECO:0000313" key="6">
    <source>
        <dbReference type="Proteomes" id="UP001162891"/>
    </source>
</evidence>
<feature type="compositionally biased region" description="Basic and acidic residues" evidence="3">
    <location>
        <begin position="826"/>
        <end position="852"/>
    </location>
</feature>
<gene>
    <name evidence="5" type="ORF">AMOR_18110</name>
</gene>
<evidence type="ECO:0000256" key="3">
    <source>
        <dbReference type="SAM" id="MobiDB-lite"/>
    </source>
</evidence>
<dbReference type="PANTHER" id="PTHR47957">
    <property type="entry name" value="ATP-DEPENDENT HELICASE HRQ1"/>
    <property type="match status" value="1"/>
</dbReference>
<dbReference type="PROSITE" id="PS51194">
    <property type="entry name" value="HELICASE_CTER"/>
    <property type="match status" value="1"/>
</dbReference>
<feature type="region of interest" description="Disordered" evidence="3">
    <location>
        <begin position="822"/>
        <end position="852"/>
    </location>
</feature>
<keyword evidence="1" id="KW-0547">Nucleotide-binding</keyword>
<dbReference type="SUPFAM" id="SSF52540">
    <property type="entry name" value="P-loop containing nucleoside triphosphate hydrolases"/>
    <property type="match status" value="1"/>
</dbReference>
<proteinExistence type="predicted"/>
<dbReference type="Gene3D" id="3.40.50.300">
    <property type="entry name" value="P-loop containing nucleotide triphosphate hydrolases"/>
    <property type="match status" value="2"/>
</dbReference>